<sequence length="60" mass="6748">MDQDLCSPIPIKDYKKSSALKPGVKPSYLKKSNLTQAGSEIQVFSSELFENDKLMLEDLK</sequence>
<evidence type="ECO:0000313" key="2">
    <source>
        <dbReference type="EMBL" id="KAH0569734.1"/>
    </source>
</evidence>
<protein>
    <submittedName>
        <fullName evidence="1">Uncharacterized protein</fullName>
    </submittedName>
</protein>
<dbReference type="EMBL" id="AUWU02000009">
    <property type="protein sequence ID" value="KAH0569734.1"/>
    <property type="molecule type" value="Genomic_DNA"/>
</dbReference>
<dbReference type="Proteomes" id="UP000018208">
    <property type="component" value="Unassembled WGS sequence"/>
</dbReference>
<proteinExistence type="predicted"/>
<accession>V6LIH5</accession>
<keyword evidence="3" id="KW-1185">Reference proteome</keyword>
<reference evidence="2" key="2">
    <citation type="submission" date="2020-12" db="EMBL/GenBank/DDBJ databases">
        <title>New Spironucleus salmonicida genome in near-complete chromosomes.</title>
        <authorList>
            <person name="Xu F."/>
            <person name="Kurt Z."/>
            <person name="Jimenez-Gonzalez A."/>
            <person name="Astvaldsson A."/>
            <person name="Andersson J.O."/>
            <person name="Svard S.G."/>
        </authorList>
    </citation>
    <scope>NUCLEOTIDE SEQUENCE</scope>
    <source>
        <strain evidence="2">ATCC 50377</strain>
    </source>
</reference>
<organism evidence="1">
    <name type="scientific">Spironucleus salmonicida</name>
    <dbReference type="NCBI Taxonomy" id="348837"/>
    <lineage>
        <taxon>Eukaryota</taxon>
        <taxon>Metamonada</taxon>
        <taxon>Diplomonadida</taxon>
        <taxon>Hexamitidae</taxon>
        <taxon>Hexamitinae</taxon>
        <taxon>Spironucleus</taxon>
    </lineage>
</organism>
<dbReference type="VEuPathDB" id="GiardiaDB:SS50377_28693"/>
<dbReference type="AlphaFoldDB" id="V6LIH5"/>
<name>V6LIH5_9EUKA</name>
<reference evidence="1 2" key="1">
    <citation type="journal article" date="2014" name="PLoS Genet.">
        <title>The Genome of Spironucleus salmonicida Highlights a Fish Pathogen Adapted to Fluctuating Environments.</title>
        <authorList>
            <person name="Xu F."/>
            <person name="Jerlstrom-Hultqvist J."/>
            <person name="Einarsson E."/>
            <person name="Astvaldsson A."/>
            <person name="Svard S.G."/>
            <person name="Andersson J.O."/>
        </authorList>
    </citation>
    <scope>NUCLEOTIDE SEQUENCE</scope>
    <source>
        <strain evidence="2">ATCC 50377</strain>
    </source>
</reference>
<evidence type="ECO:0000313" key="1">
    <source>
        <dbReference type="EMBL" id="EST44342.1"/>
    </source>
</evidence>
<gene>
    <name evidence="1" type="ORF">SS50377_15812</name>
    <name evidence="2" type="ORF">SS50377_28693</name>
</gene>
<dbReference type="EMBL" id="KI546118">
    <property type="protein sequence ID" value="EST44342.1"/>
    <property type="molecule type" value="Genomic_DNA"/>
</dbReference>
<evidence type="ECO:0000313" key="3">
    <source>
        <dbReference type="Proteomes" id="UP000018208"/>
    </source>
</evidence>